<dbReference type="InterPro" id="IPR029058">
    <property type="entry name" value="AB_hydrolase_fold"/>
</dbReference>
<evidence type="ECO:0000313" key="4">
    <source>
        <dbReference type="Proteomes" id="UP000678374"/>
    </source>
</evidence>
<dbReference type="Proteomes" id="UP000678374">
    <property type="component" value="Unassembled WGS sequence"/>
</dbReference>
<dbReference type="PANTHER" id="PTHR37946">
    <property type="entry name" value="SLL1969 PROTEIN"/>
    <property type="match status" value="1"/>
</dbReference>
<dbReference type="SUPFAM" id="SSF53474">
    <property type="entry name" value="alpha/beta-Hydrolases"/>
    <property type="match status" value="1"/>
</dbReference>
<evidence type="ECO:0000256" key="1">
    <source>
        <dbReference type="SAM" id="Phobius"/>
    </source>
</evidence>
<keyword evidence="1" id="KW-1133">Transmembrane helix</keyword>
<dbReference type="RefSeq" id="WP_210801826.1">
    <property type="nucleotide sequence ID" value="NZ_JAGQDE010000007.1"/>
</dbReference>
<dbReference type="Gene3D" id="3.40.50.1820">
    <property type="entry name" value="alpha/beta hydrolase"/>
    <property type="match status" value="1"/>
</dbReference>
<dbReference type="EMBL" id="JAGQDE010000007">
    <property type="protein sequence ID" value="MBQ0959273.1"/>
    <property type="molecule type" value="Genomic_DNA"/>
</dbReference>
<keyword evidence="1" id="KW-0472">Membrane</keyword>
<dbReference type="InterPro" id="IPR000073">
    <property type="entry name" value="AB_hydrolase_1"/>
</dbReference>
<organism evidence="3 4">
    <name type="scientific">Ideonella aquatica</name>
    <dbReference type="NCBI Taxonomy" id="2824119"/>
    <lineage>
        <taxon>Bacteria</taxon>
        <taxon>Pseudomonadati</taxon>
        <taxon>Pseudomonadota</taxon>
        <taxon>Betaproteobacteria</taxon>
        <taxon>Burkholderiales</taxon>
        <taxon>Sphaerotilaceae</taxon>
        <taxon>Ideonella</taxon>
    </lineage>
</organism>
<gene>
    <name evidence="3" type="ORF">KAK06_09960</name>
</gene>
<reference evidence="3" key="1">
    <citation type="submission" date="2021-04" db="EMBL/GenBank/DDBJ databases">
        <title>The genome sequence of Ideonella sp. 4Y11.</title>
        <authorList>
            <person name="Liu Y."/>
        </authorList>
    </citation>
    <scope>NUCLEOTIDE SEQUENCE</scope>
    <source>
        <strain evidence="3">4Y11</strain>
    </source>
</reference>
<keyword evidence="4" id="KW-1185">Reference proteome</keyword>
<proteinExistence type="predicted"/>
<evidence type="ECO:0000259" key="2">
    <source>
        <dbReference type="Pfam" id="PF12697"/>
    </source>
</evidence>
<sequence>MLAWIQRVLSLAWLAALLVLPLRAALRGEPPLAVAGWAALVLVAHALWLALTMLMAWAANRGDASPPASLRQWLQAWWGEVLTAPRVFFWRQPWRTQAEPDGPDIGAPGQPGVVLLHGFFCNRALWNLWMARLRAERIAFVAPSLAPVFGSIDDAVPLLEAAVQRLEQSTGVPPLIVAHSMGGLVTRAWLRQQQADGRVRAVLTIGTPHGGTALARLAMSENGRQMQRGGGWLATLSKAEPVDRAARFHCIYGHCDNIVFPASTAVLPGAAEVLHLPATAHVDLVEHPASWALARRLIQS</sequence>
<feature type="domain" description="AB hydrolase-1" evidence="2">
    <location>
        <begin position="113"/>
        <end position="234"/>
    </location>
</feature>
<feature type="transmembrane region" description="Helical" evidence="1">
    <location>
        <begin position="34"/>
        <end position="59"/>
    </location>
</feature>
<accession>A0A940YNP3</accession>
<keyword evidence="3" id="KW-0378">Hydrolase</keyword>
<dbReference type="AlphaFoldDB" id="A0A940YNP3"/>
<dbReference type="GO" id="GO:0016787">
    <property type="term" value="F:hydrolase activity"/>
    <property type="evidence" value="ECO:0007669"/>
    <property type="project" value="UniProtKB-KW"/>
</dbReference>
<evidence type="ECO:0000313" key="3">
    <source>
        <dbReference type="EMBL" id="MBQ0959273.1"/>
    </source>
</evidence>
<keyword evidence="1" id="KW-0812">Transmembrane</keyword>
<name>A0A940YNP3_9BURK</name>
<dbReference type="Pfam" id="PF12697">
    <property type="entry name" value="Abhydrolase_6"/>
    <property type="match status" value="1"/>
</dbReference>
<dbReference type="PANTHER" id="PTHR37946:SF1">
    <property type="entry name" value="SLL1969 PROTEIN"/>
    <property type="match status" value="1"/>
</dbReference>
<comment type="caution">
    <text evidence="3">The sequence shown here is derived from an EMBL/GenBank/DDBJ whole genome shotgun (WGS) entry which is preliminary data.</text>
</comment>
<protein>
    <submittedName>
        <fullName evidence="3">Alpha/beta fold hydrolase</fullName>
    </submittedName>
</protein>